<name>A0ABP0MMU5_9DINO</name>
<gene>
    <name evidence="2" type="ORF">SCF082_LOCUS28557</name>
</gene>
<protein>
    <submittedName>
        <fullName evidence="2">Uncharacterized protein</fullName>
    </submittedName>
</protein>
<comment type="caution">
    <text evidence="2">The sequence shown here is derived from an EMBL/GenBank/DDBJ whole genome shotgun (WGS) entry which is preliminary data.</text>
</comment>
<evidence type="ECO:0000313" key="3">
    <source>
        <dbReference type="Proteomes" id="UP001642464"/>
    </source>
</evidence>
<dbReference type="EMBL" id="CAXAMM010022519">
    <property type="protein sequence ID" value="CAK9052147.1"/>
    <property type="molecule type" value="Genomic_DNA"/>
</dbReference>
<dbReference type="Proteomes" id="UP001642464">
    <property type="component" value="Unassembled WGS sequence"/>
</dbReference>
<evidence type="ECO:0000256" key="1">
    <source>
        <dbReference type="SAM" id="MobiDB-lite"/>
    </source>
</evidence>
<keyword evidence="3" id="KW-1185">Reference proteome</keyword>
<accession>A0ABP0MMU5</accession>
<evidence type="ECO:0000313" key="2">
    <source>
        <dbReference type="EMBL" id="CAK9052147.1"/>
    </source>
</evidence>
<reference evidence="2 3" key="1">
    <citation type="submission" date="2024-02" db="EMBL/GenBank/DDBJ databases">
        <authorList>
            <person name="Chen Y."/>
            <person name="Shah S."/>
            <person name="Dougan E. K."/>
            <person name="Thang M."/>
            <person name="Chan C."/>
        </authorList>
    </citation>
    <scope>NUCLEOTIDE SEQUENCE [LARGE SCALE GENOMIC DNA]</scope>
</reference>
<feature type="region of interest" description="Disordered" evidence="1">
    <location>
        <begin position="1"/>
        <end position="22"/>
    </location>
</feature>
<feature type="non-terminal residue" evidence="2">
    <location>
        <position position="88"/>
    </location>
</feature>
<organism evidence="2 3">
    <name type="scientific">Durusdinium trenchii</name>
    <dbReference type="NCBI Taxonomy" id="1381693"/>
    <lineage>
        <taxon>Eukaryota</taxon>
        <taxon>Sar</taxon>
        <taxon>Alveolata</taxon>
        <taxon>Dinophyceae</taxon>
        <taxon>Suessiales</taxon>
        <taxon>Symbiodiniaceae</taxon>
        <taxon>Durusdinium</taxon>
    </lineage>
</organism>
<feature type="compositionally biased region" description="Polar residues" evidence="1">
    <location>
        <begin position="1"/>
        <end position="16"/>
    </location>
</feature>
<sequence>SRCCTSASTARQSSPVLESGGSRSRRTLFLGWGRCRRWTLCIPSPKTRKSRTPRPPRSTSCARPAIIWDKSLRIDKRRSRTGNMSGGS</sequence>
<proteinExistence type="predicted"/>
<feature type="non-terminal residue" evidence="2">
    <location>
        <position position="1"/>
    </location>
</feature>